<reference evidence="1" key="2">
    <citation type="journal article" date="2015" name="Fish Shellfish Immunol.">
        <title>Early steps in the European eel (Anguilla anguilla)-Vibrio vulnificus interaction in the gills: Role of the RtxA13 toxin.</title>
        <authorList>
            <person name="Callol A."/>
            <person name="Pajuelo D."/>
            <person name="Ebbesson L."/>
            <person name="Teles M."/>
            <person name="MacKenzie S."/>
            <person name="Amaro C."/>
        </authorList>
    </citation>
    <scope>NUCLEOTIDE SEQUENCE</scope>
</reference>
<proteinExistence type="predicted"/>
<organism evidence="1">
    <name type="scientific">Anguilla anguilla</name>
    <name type="common">European freshwater eel</name>
    <name type="synonym">Muraena anguilla</name>
    <dbReference type="NCBI Taxonomy" id="7936"/>
    <lineage>
        <taxon>Eukaryota</taxon>
        <taxon>Metazoa</taxon>
        <taxon>Chordata</taxon>
        <taxon>Craniata</taxon>
        <taxon>Vertebrata</taxon>
        <taxon>Euteleostomi</taxon>
        <taxon>Actinopterygii</taxon>
        <taxon>Neopterygii</taxon>
        <taxon>Teleostei</taxon>
        <taxon>Anguilliformes</taxon>
        <taxon>Anguillidae</taxon>
        <taxon>Anguilla</taxon>
    </lineage>
</organism>
<sequence>MPERNRGKHNGSMENCKR</sequence>
<protein>
    <submittedName>
        <fullName evidence="1">Uncharacterized protein</fullName>
    </submittedName>
</protein>
<dbReference type="EMBL" id="GBXM01069869">
    <property type="protein sequence ID" value="JAH38708.1"/>
    <property type="molecule type" value="Transcribed_RNA"/>
</dbReference>
<name>A0A0E9SDW3_ANGAN</name>
<reference evidence="1" key="1">
    <citation type="submission" date="2014-11" db="EMBL/GenBank/DDBJ databases">
        <authorList>
            <person name="Amaro Gonzalez C."/>
        </authorList>
    </citation>
    <scope>NUCLEOTIDE SEQUENCE</scope>
</reference>
<dbReference type="AlphaFoldDB" id="A0A0E9SDW3"/>
<evidence type="ECO:0000313" key="1">
    <source>
        <dbReference type="EMBL" id="JAH38708.1"/>
    </source>
</evidence>
<accession>A0A0E9SDW3</accession>